<keyword evidence="4" id="KW-1185">Reference proteome</keyword>
<keyword evidence="1" id="KW-1133">Transmembrane helix</keyword>
<sequence length="390" mass="44957">MRSLKLYIFLASVLLLLYVVAEYNRPKATDWSETFNNTEKIPFGTYILYNRLHDVFPGSAIQTYREPVYNVIADDSLKNANYIIICNELKLTEYDYGKLTQYIKKGNDVFIAANEFGNLLEKKLQIETNSEEHTNGQSFINFTSTSQKDSTYLVDHSSTNNYFYNFDTLKTTVLGKNGYNHSTFVRINMGKGALYLNANPKMFTNYSLLQSPGISYSAKALSYLKTGKTIAWDEYYSKGIEGEESSMRVFLSHAPLRWAFYLVIGGLMVYVFYQMKRRQRIIPIIEPVANTTVDFVTVVGQVYYEQHDNRNIAQKKVAYFLEHIRTKYNLKTNVHDAEFMETLANKSGVQVSLIQALFYQVALIQNGHKVDNSDLITLNQNIEQFYFQSS</sequence>
<reference evidence="3 4" key="1">
    <citation type="submission" date="2020-10" db="EMBL/GenBank/DDBJ databases">
        <title>Mucilaginibacter mali sp. nov., isolated from rhizosphere soil of apple orchard.</title>
        <authorList>
            <person name="Lee J.-S."/>
            <person name="Kim H.S."/>
            <person name="Kim J.-S."/>
        </authorList>
    </citation>
    <scope>NUCLEOTIDE SEQUENCE [LARGE SCALE GENOMIC DNA]</scope>
    <source>
        <strain evidence="3 4">KCTC 23157</strain>
    </source>
</reference>
<name>A0ABR9XHJ4_9SPHI</name>
<feature type="domain" description="DUF4350" evidence="2">
    <location>
        <begin position="40"/>
        <end position="211"/>
    </location>
</feature>
<keyword evidence="1" id="KW-0472">Membrane</keyword>
<dbReference type="InterPro" id="IPR025646">
    <property type="entry name" value="DUF4350"/>
</dbReference>
<evidence type="ECO:0000313" key="3">
    <source>
        <dbReference type="EMBL" id="MBE9666858.1"/>
    </source>
</evidence>
<dbReference type="EMBL" id="JADFFM010000001">
    <property type="protein sequence ID" value="MBE9666858.1"/>
    <property type="molecule type" value="Genomic_DNA"/>
</dbReference>
<evidence type="ECO:0000259" key="2">
    <source>
        <dbReference type="Pfam" id="PF14258"/>
    </source>
</evidence>
<gene>
    <name evidence="3" type="ORF">IRJ18_10840</name>
</gene>
<proteinExistence type="predicted"/>
<keyword evidence="1" id="KW-0812">Transmembrane</keyword>
<dbReference type="Proteomes" id="UP000632774">
    <property type="component" value="Unassembled WGS sequence"/>
</dbReference>
<evidence type="ECO:0000256" key="1">
    <source>
        <dbReference type="SAM" id="Phobius"/>
    </source>
</evidence>
<organism evidence="3 4">
    <name type="scientific">Mucilaginibacter boryungensis</name>
    <dbReference type="NCBI Taxonomy" id="768480"/>
    <lineage>
        <taxon>Bacteria</taxon>
        <taxon>Pseudomonadati</taxon>
        <taxon>Bacteroidota</taxon>
        <taxon>Sphingobacteriia</taxon>
        <taxon>Sphingobacteriales</taxon>
        <taxon>Sphingobacteriaceae</taxon>
        <taxon>Mucilaginibacter</taxon>
    </lineage>
</organism>
<feature type="transmembrane region" description="Helical" evidence="1">
    <location>
        <begin position="256"/>
        <end position="273"/>
    </location>
</feature>
<accession>A0ABR9XHJ4</accession>
<dbReference type="RefSeq" id="WP_194106196.1">
    <property type="nucleotide sequence ID" value="NZ_JADFFM010000001.1"/>
</dbReference>
<evidence type="ECO:0000313" key="4">
    <source>
        <dbReference type="Proteomes" id="UP000632774"/>
    </source>
</evidence>
<dbReference type="Pfam" id="PF14258">
    <property type="entry name" value="DUF4350"/>
    <property type="match status" value="1"/>
</dbReference>
<comment type="caution">
    <text evidence="3">The sequence shown here is derived from an EMBL/GenBank/DDBJ whole genome shotgun (WGS) entry which is preliminary data.</text>
</comment>
<protein>
    <submittedName>
        <fullName evidence="3">DUF4350 domain-containing protein</fullName>
    </submittedName>
</protein>